<sequence>MERKKDLMESQRGAIIYGHQHRDSFRTIVAAIGCSKFSMWNVIKEFSRSDTEVQKKKKRPGRPKTLTQSDQENLKKLVTNGNRRLNLLQITNLRNCHSEKKVSKSTALAHQDWTVDNFKQVLWSDETTIRLFQDSPGHDNARPHVATVAKEFLEEPGSLDELDALVKKAWNDIPPELIRRLITSMPDRVAACIKAKKGPIKY</sequence>
<keyword evidence="2" id="KW-1185">Reference proteome</keyword>
<name>A0ACA9MHA2_9GLOM</name>
<dbReference type="Proteomes" id="UP000789702">
    <property type="component" value="Unassembled WGS sequence"/>
</dbReference>
<protein>
    <submittedName>
        <fullName evidence="1">220_t:CDS:1</fullName>
    </submittedName>
</protein>
<gene>
    <name evidence="1" type="ORF">DHETER_LOCUS6902</name>
</gene>
<dbReference type="EMBL" id="CAJVPU010009178">
    <property type="protein sequence ID" value="CAG8592117.1"/>
    <property type="molecule type" value="Genomic_DNA"/>
</dbReference>
<evidence type="ECO:0000313" key="1">
    <source>
        <dbReference type="EMBL" id="CAG8592117.1"/>
    </source>
</evidence>
<accession>A0ACA9MHA2</accession>
<reference evidence="1" key="1">
    <citation type="submission" date="2021-06" db="EMBL/GenBank/DDBJ databases">
        <authorList>
            <person name="Kallberg Y."/>
            <person name="Tangrot J."/>
            <person name="Rosling A."/>
        </authorList>
    </citation>
    <scope>NUCLEOTIDE SEQUENCE</scope>
    <source>
        <strain evidence="1">IL203A</strain>
    </source>
</reference>
<comment type="caution">
    <text evidence="1">The sequence shown here is derived from an EMBL/GenBank/DDBJ whole genome shotgun (WGS) entry which is preliminary data.</text>
</comment>
<evidence type="ECO:0000313" key="2">
    <source>
        <dbReference type="Proteomes" id="UP000789702"/>
    </source>
</evidence>
<organism evidence="1 2">
    <name type="scientific">Dentiscutata heterogama</name>
    <dbReference type="NCBI Taxonomy" id="1316150"/>
    <lineage>
        <taxon>Eukaryota</taxon>
        <taxon>Fungi</taxon>
        <taxon>Fungi incertae sedis</taxon>
        <taxon>Mucoromycota</taxon>
        <taxon>Glomeromycotina</taxon>
        <taxon>Glomeromycetes</taxon>
        <taxon>Diversisporales</taxon>
        <taxon>Gigasporaceae</taxon>
        <taxon>Dentiscutata</taxon>
    </lineage>
</organism>
<proteinExistence type="predicted"/>